<protein>
    <submittedName>
        <fullName evidence="5">Tfp pilus assembly protein FimV</fullName>
    </submittedName>
</protein>
<dbReference type="InterPro" id="IPR057840">
    <property type="entry name" value="FimV_N"/>
</dbReference>
<evidence type="ECO:0000256" key="3">
    <source>
        <dbReference type="SAM" id="Phobius"/>
    </source>
</evidence>
<evidence type="ECO:0000313" key="6">
    <source>
        <dbReference type="Proteomes" id="UP000004491"/>
    </source>
</evidence>
<organism evidence="5 6">
    <name type="scientific">endosymbiont of Riftia pachyptila</name>
    <name type="common">vent Ph05</name>
    <dbReference type="NCBI Taxonomy" id="1048808"/>
    <lineage>
        <taxon>Bacteria</taxon>
        <taxon>Pseudomonadati</taxon>
        <taxon>Pseudomonadota</taxon>
        <taxon>Gammaproteobacteria</taxon>
        <taxon>sulfur-oxidizing symbionts</taxon>
    </lineage>
</organism>
<dbReference type="InterPro" id="IPR020012">
    <property type="entry name" value="LysM_FimV"/>
</dbReference>
<feature type="transmembrane region" description="Helical" evidence="3">
    <location>
        <begin position="441"/>
        <end position="461"/>
    </location>
</feature>
<dbReference type="Pfam" id="PF25800">
    <property type="entry name" value="FimV_N"/>
    <property type="match status" value="1"/>
</dbReference>
<keyword evidence="1" id="KW-0175">Coiled coil</keyword>
<feature type="coiled-coil region" evidence="1">
    <location>
        <begin position="335"/>
        <end position="393"/>
    </location>
</feature>
<gene>
    <name evidence="5" type="ORF">Rifp1Sym_ca00150</name>
</gene>
<evidence type="ECO:0000259" key="4">
    <source>
        <dbReference type="Pfam" id="PF25800"/>
    </source>
</evidence>
<dbReference type="AlphaFoldDB" id="G2DEH5"/>
<accession>G2DEH5</accession>
<evidence type="ECO:0000313" key="5">
    <source>
        <dbReference type="EMBL" id="EGV50993.1"/>
    </source>
</evidence>
<dbReference type="Proteomes" id="UP000004491">
    <property type="component" value="Unassembled WGS sequence"/>
</dbReference>
<evidence type="ECO:0000256" key="2">
    <source>
        <dbReference type="SAM" id="MobiDB-lite"/>
    </source>
</evidence>
<feature type="region of interest" description="Disordered" evidence="2">
    <location>
        <begin position="406"/>
        <end position="434"/>
    </location>
</feature>
<reference evidence="5" key="1">
    <citation type="journal article" date="2011" name="ISME J.">
        <title>The endosymbionts of the deep-sea tubeworms Riftia pachyptila and Tevnia jerichonana share an identical physiology as revealed by proteogenomic analyses.</title>
        <authorList>
            <person name="Gardebrecht A."/>
            <person name="Markert S."/>
            <person name="Felbeck H."/>
            <person name="Thuermer A."/>
            <person name="Albrecht D."/>
            <person name="Wollherr A."/>
            <person name="Kabisch J."/>
            <person name="Lehmann R."/>
            <person name="Daniel R."/>
            <person name="Liesegang H."/>
            <person name="Hecker M."/>
            <person name="Sievert S.M."/>
            <person name="Schweder T."/>
        </authorList>
    </citation>
    <scope>NUCLEOTIDE SEQUENCE [LARGE SCALE GENOMIC DNA]</scope>
</reference>
<dbReference type="EMBL" id="AFOC01000054">
    <property type="protein sequence ID" value="EGV50993.1"/>
    <property type="molecule type" value="Genomic_DNA"/>
</dbReference>
<feature type="domain" description="FimV N-terminal" evidence="4">
    <location>
        <begin position="34"/>
        <end position="140"/>
    </location>
</feature>
<evidence type="ECO:0000256" key="1">
    <source>
        <dbReference type="SAM" id="Coils"/>
    </source>
</evidence>
<sequence length="696" mass="77717">MARMVTFIKADSMRHTLQRIIFAAALLPGGSFALGLGQIETHSYLNTPLDAEIALVAADDVDLSDYRLRLIRDNDKRQAYSGNLFALESLRFNFHQSEKDKPVIRVTSKRTVREPFVTFTLELTGPKVRIQRDYTVLLDPKPYIRKASAKSAPATRRPRPKRPKPVKTAPKVQQESFNADVYGPVRGGETLSQIAQRTRPSSGVSTHQMTQALFRHNPQAFINGNINLLRKGAKLAIPSREQIRQATRAPQPKPSTPASQTAAPVTESVATAPPETKKPEHAEQSGIAESQLATAEEEATSTTPDAAKPQVEEESLLRLVPVSNEDLKLISDENQERLENELSEVSKQLDEVRDENRLLRARLEGMEQILSELREEAVRIVAEEQKIAAAEESATSAIPVPAAIEKPQPAPSPIEIATDTPAPVESTPTDEKEVSESSPDWILLIGLGIALIFALFALLWMRMREEEEHDLNESLTLSEAEDLIPHQPRPSPAEAAMERVALEKIDDTDESFAQQVLEEPKPVSNLEKLRTQIDTNIAYGRYSDAQNALDEALHESPSDIALISRALELALLKKDEKQFVAWIEQVDELLSEQAPEVWEQIRKKGQEWLPNHPVWHKDVSTPILDIDDFPLEHDDDSVTLDPSELNEFLLKSVDVEQSYPSDEAAADEELSQVLNELEALDLRINEDDAKKPHETE</sequence>
<keyword evidence="3" id="KW-0472">Membrane</keyword>
<keyword evidence="3" id="KW-1133">Transmembrane helix</keyword>
<feature type="region of interest" description="Disordered" evidence="2">
    <location>
        <begin position="244"/>
        <end position="314"/>
    </location>
</feature>
<keyword evidence="3" id="KW-0812">Transmembrane</keyword>
<comment type="caution">
    <text evidence="5">The sequence shown here is derived from an EMBL/GenBank/DDBJ whole genome shotgun (WGS) entry which is preliminary data.</text>
</comment>
<name>G2DEH5_9GAMM</name>
<feature type="region of interest" description="Disordered" evidence="2">
    <location>
        <begin position="147"/>
        <end position="173"/>
    </location>
</feature>
<dbReference type="NCBIfam" id="TIGR03505">
    <property type="entry name" value="FimV_core"/>
    <property type="match status" value="1"/>
</dbReference>
<keyword evidence="6" id="KW-1185">Reference proteome</keyword>
<proteinExistence type="predicted"/>
<feature type="compositionally biased region" description="Basic residues" evidence="2">
    <location>
        <begin position="156"/>
        <end position="165"/>
    </location>
</feature>